<feature type="domain" description="GFO/IDH/MocA-like oxidoreductase" evidence="3">
    <location>
        <begin position="152"/>
        <end position="273"/>
    </location>
</feature>
<evidence type="ECO:0000313" key="4">
    <source>
        <dbReference type="EMBL" id="MFB9716628.1"/>
    </source>
</evidence>
<dbReference type="Pfam" id="PF22725">
    <property type="entry name" value="GFO_IDH_MocA_C3"/>
    <property type="match status" value="1"/>
</dbReference>
<proteinExistence type="predicted"/>
<evidence type="ECO:0000256" key="1">
    <source>
        <dbReference type="ARBA" id="ARBA00023027"/>
    </source>
</evidence>
<dbReference type="InterPro" id="IPR055170">
    <property type="entry name" value="GFO_IDH_MocA-like_dom"/>
</dbReference>
<name>A0ABV5UWM6_9MICC</name>
<dbReference type="PANTHER" id="PTHR43249:SF1">
    <property type="entry name" value="D-GLUCOSIDE 3-DEHYDROGENASE"/>
    <property type="match status" value="1"/>
</dbReference>
<dbReference type="InterPro" id="IPR036291">
    <property type="entry name" value="NAD(P)-bd_dom_sf"/>
</dbReference>
<sequence length="407" mass="42170">MSQANVDPHGTVPINAAIVGCGVIGRTHSVAIREFPEVVITALVDVVPGASEAIAAKIEAQGDPKPAVFLTLAEALAAAPVDLVIIATPSGLHIQQALEALDAGKHVVIEKPLDVDLSRADEILAAAKAAEAKGLVATVISQHRFDPASRVVDEARRAGRFGTLTSAVASVSWWRSQGYYDSGAWRGTWAMDGGGAIMNQGVHTVDLLLWFLGQPVEISAKTALLAHEGVEVEDTAVATVTFESGALAVLHATTAAYPGLTVRLQVMGSKGSAVIDNDDLAYFHASDAADPSQSSAMGILGSGNQAAVELAKYPDDTVEALDPTVYPAGHVRQYRDIIAAIRAGRPAGVTVQDALNALATVRALYVSATLGHSVLIADVVAGNYNNVEVHTGNAPSHPGADRKEVSA</sequence>
<evidence type="ECO:0000259" key="2">
    <source>
        <dbReference type="Pfam" id="PF01408"/>
    </source>
</evidence>
<dbReference type="EMBL" id="JBHMBH010000055">
    <property type="protein sequence ID" value="MFB9716628.1"/>
    <property type="molecule type" value="Genomic_DNA"/>
</dbReference>
<dbReference type="SUPFAM" id="SSF55347">
    <property type="entry name" value="Glyceraldehyde-3-phosphate dehydrogenase-like, C-terminal domain"/>
    <property type="match status" value="1"/>
</dbReference>
<dbReference type="InterPro" id="IPR052515">
    <property type="entry name" value="Gfo/Idh/MocA_Oxidoreductase"/>
</dbReference>
<dbReference type="Proteomes" id="UP001589536">
    <property type="component" value="Unassembled WGS sequence"/>
</dbReference>
<organism evidence="4 5">
    <name type="scientific">Arthrobacter methylotrophus</name>
    <dbReference type="NCBI Taxonomy" id="121291"/>
    <lineage>
        <taxon>Bacteria</taxon>
        <taxon>Bacillati</taxon>
        <taxon>Actinomycetota</taxon>
        <taxon>Actinomycetes</taxon>
        <taxon>Micrococcales</taxon>
        <taxon>Micrococcaceae</taxon>
        <taxon>Arthrobacter</taxon>
    </lineage>
</organism>
<dbReference type="Gene3D" id="3.40.50.720">
    <property type="entry name" value="NAD(P)-binding Rossmann-like Domain"/>
    <property type="match status" value="1"/>
</dbReference>
<accession>A0ABV5UWM6</accession>
<reference evidence="4 5" key="1">
    <citation type="submission" date="2024-09" db="EMBL/GenBank/DDBJ databases">
        <authorList>
            <person name="Sun Q."/>
            <person name="Mori K."/>
        </authorList>
    </citation>
    <scope>NUCLEOTIDE SEQUENCE [LARGE SCALE GENOMIC DNA]</scope>
    <source>
        <strain evidence="4 5">JCM 13519</strain>
    </source>
</reference>
<gene>
    <name evidence="4" type="ORF">ACFFPI_21270</name>
</gene>
<dbReference type="Pfam" id="PF01408">
    <property type="entry name" value="GFO_IDH_MocA"/>
    <property type="match status" value="1"/>
</dbReference>
<feature type="domain" description="Gfo/Idh/MocA-like oxidoreductase N-terminal" evidence="2">
    <location>
        <begin position="14"/>
        <end position="133"/>
    </location>
</feature>
<keyword evidence="1" id="KW-0520">NAD</keyword>
<evidence type="ECO:0000259" key="3">
    <source>
        <dbReference type="Pfam" id="PF22725"/>
    </source>
</evidence>
<comment type="caution">
    <text evidence="4">The sequence shown here is derived from an EMBL/GenBank/DDBJ whole genome shotgun (WGS) entry which is preliminary data.</text>
</comment>
<dbReference type="PANTHER" id="PTHR43249">
    <property type="entry name" value="UDP-N-ACETYL-2-AMINO-2-DEOXY-D-GLUCURONATE OXIDASE"/>
    <property type="match status" value="1"/>
</dbReference>
<evidence type="ECO:0000313" key="5">
    <source>
        <dbReference type="Proteomes" id="UP001589536"/>
    </source>
</evidence>
<dbReference type="Gene3D" id="3.30.360.10">
    <property type="entry name" value="Dihydrodipicolinate Reductase, domain 2"/>
    <property type="match status" value="1"/>
</dbReference>
<dbReference type="SUPFAM" id="SSF51735">
    <property type="entry name" value="NAD(P)-binding Rossmann-fold domains"/>
    <property type="match status" value="1"/>
</dbReference>
<dbReference type="InterPro" id="IPR000683">
    <property type="entry name" value="Gfo/Idh/MocA-like_OxRdtase_N"/>
</dbReference>
<keyword evidence="5" id="KW-1185">Reference proteome</keyword>
<dbReference type="RefSeq" id="WP_345051447.1">
    <property type="nucleotide sequence ID" value="NZ_BAABED010000001.1"/>
</dbReference>
<protein>
    <submittedName>
        <fullName evidence="4">Gfo/Idh/MocA family protein</fullName>
    </submittedName>
</protein>